<comment type="subcellular location">
    <subcellularLocation>
        <location evidence="1">Nucleus</location>
    </subcellularLocation>
</comment>
<sequence length="295" mass="32867">MDSHNSGDHHGNNDNNHHYHTHGSIIADNPHLGSSPLSFHPGDMRDHKLHSINSTEGYPTASSYSTSHYPPSSAALQLDRNISIVPLQHSKLDPNSSEGSNETWTRVSATETSAPATFPFGSYTTKPTRTYDERALDSAFFTNPSMKMPSNTVQPSMSYFSGLPPPMGYNPHQVNYGNTMPPTPQDYPMSMTAMQNQNGNDTRIMPPQFHGQNPNRPPPVPAQTMMTTFNSKTVSSTPKRYKCNICQKRFTRPSSLQTHTYSHTGEKPFKCPVEGCGRHFSVVSNLRRHQKIHSK</sequence>
<keyword evidence="6" id="KW-0238">DNA-binding</keyword>
<keyword evidence="3" id="KW-0677">Repeat</keyword>
<dbReference type="InterPro" id="IPR036236">
    <property type="entry name" value="Znf_C2H2_sf"/>
</dbReference>
<proteinExistence type="predicted"/>
<dbReference type="OrthoDB" id="6077919at2759"/>
<comment type="caution">
    <text evidence="11">The sequence shown here is derived from an EMBL/GenBank/DDBJ whole genome shotgun (WGS) entry which is preliminary data.</text>
</comment>
<evidence type="ECO:0000256" key="8">
    <source>
        <dbReference type="PROSITE-ProRule" id="PRU00042"/>
    </source>
</evidence>
<dbReference type="GO" id="GO:0005634">
    <property type="term" value="C:nucleus"/>
    <property type="evidence" value="ECO:0007669"/>
    <property type="project" value="UniProtKB-SubCell"/>
</dbReference>
<dbReference type="PROSITE" id="PS00028">
    <property type="entry name" value="ZINC_FINGER_C2H2_1"/>
    <property type="match status" value="2"/>
</dbReference>
<dbReference type="FunFam" id="3.30.160.60:FF:000045">
    <property type="entry name" value="ZFP69 zinc finger protein B"/>
    <property type="match status" value="1"/>
</dbReference>
<feature type="region of interest" description="Disordered" evidence="9">
    <location>
        <begin position="87"/>
        <end position="110"/>
    </location>
</feature>
<dbReference type="Pfam" id="PF00096">
    <property type="entry name" value="zf-C2H2"/>
    <property type="match status" value="2"/>
</dbReference>
<feature type="domain" description="C2H2-type" evidence="10">
    <location>
        <begin position="241"/>
        <end position="268"/>
    </location>
</feature>
<gene>
    <name evidence="11" type="ORF">F8M41_007422</name>
</gene>
<reference evidence="11 12" key="1">
    <citation type="journal article" date="2019" name="Environ. Microbiol.">
        <title>At the nexus of three kingdoms: the genome of the mycorrhizal fungus Gigaspora margarita provides insights into plant, endobacterial and fungal interactions.</title>
        <authorList>
            <person name="Venice F."/>
            <person name="Ghignone S."/>
            <person name="Salvioli di Fossalunga A."/>
            <person name="Amselem J."/>
            <person name="Novero M."/>
            <person name="Xianan X."/>
            <person name="Sedzielewska Toro K."/>
            <person name="Morin E."/>
            <person name="Lipzen A."/>
            <person name="Grigoriev I.V."/>
            <person name="Henrissat B."/>
            <person name="Martin F.M."/>
            <person name="Bonfante P."/>
        </authorList>
    </citation>
    <scope>NUCLEOTIDE SEQUENCE [LARGE SCALE GENOMIC DNA]</scope>
    <source>
        <strain evidence="11 12">BEG34</strain>
    </source>
</reference>
<evidence type="ECO:0000259" key="10">
    <source>
        <dbReference type="PROSITE" id="PS50157"/>
    </source>
</evidence>
<evidence type="ECO:0000256" key="7">
    <source>
        <dbReference type="ARBA" id="ARBA00023242"/>
    </source>
</evidence>
<dbReference type="PROSITE" id="PS50157">
    <property type="entry name" value="ZINC_FINGER_C2H2_2"/>
    <property type="match status" value="2"/>
</dbReference>
<keyword evidence="7" id="KW-0539">Nucleus</keyword>
<dbReference type="AlphaFoldDB" id="A0A8H3X5Q2"/>
<evidence type="ECO:0000256" key="1">
    <source>
        <dbReference type="ARBA" id="ARBA00004123"/>
    </source>
</evidence>
<dbReference type="Gene3D" id="3.30.160.60">
    <property type="entry name" value="Classic Zinc Finger"/>
    <property type="match status" value="2"/>
</dbReference>
<dbReference type="SUPFAM" id="SSF57667">
    <property type="entry name" value="beta-beta-alpha zinc fingers"/>
    <property type="match status" value="1"/>
</dbReference>
<evidence type="ECO:0000256" key="6">
    <source>
        <dbReference type="ARBA" id="ARBA00023125"/>
    </source>
</evidence>
<dbReference type="EMBL" id="WTPW01001750">
    <property type="protein sequence ID" value="KAF0416435.1"/>
    <property type="molecule type" value="Genomic_DNA"/>
</dbReference>
<dbReference type="GO" id="GO:0000978">
    <property type="term" value="F:RNA polymerase II cis-regulatory region sequence-specific DNA binding"/>
    <property type="evidence" value="ECO:0007669"/>
    <property type="project" value="TreeGrafter"/>
</dbReference>
<name>A0A8H3X5Q2_GIGMA</name>
<feature type="compositionally biased region" description="Low complexity" evidence="9">
    <location>
        <begin position="58"/>
        <end position="72"/>
    </location>
</feature>
<evidence type="ECO:0000256" key="4">
    <source>
        <dbReference type="ARBA" id="ARBA00022771"/>
    </source>
</evidence>
<dbReference type="FunFam" id="3.30.160.60:FF:000358">
    <property type="entry name" value="zinc finger protein 24"/>
    <property type="match status" value="1"/>
</dbReference>
<protein>
    <submittedName>
        <fullName evidence="11">Cmr3p</fullName>
    </submittedName>
</protein>
<dbReference type="Proteomes" id="UP000439903">
    <property type="component" value="Unassembled WGS sequence"/>
</dbReference>
<evidence type="ECO:0000313" key="11">
    <source>
        <dbReference type="EMBL" id="KAF0416435.1"/>
    </source>
</evidence>
<dbReference type="SMART" id="SM00355">
    <property type="entry name" value="ZnF_C2H2"/>
    <property type="match status" value="2"/>
</dbReference>
<dbReference type="PANTHER" id="PTHR23235:SF120">
    <property type="entry name" value="KRUPPEL-LIKE FACTOR 15"/>
    <property type="match status" value="1"/>
</dbReference>
<feature type="region of interest" description="Disordered" evidence="9">
    <location>
        <begin position="1"/>
        <end position="72"/>
    </location>
</feature>
<evidence type="ECO:0000313" key="12">
    <source>
        <dbReference type="Proteomes" id="UP000439903"/>
    </source>
</evidence>
<evidence type="ECO:0000256" key="9">
    <source>
        <dbReference type="SAM" id="MobiDB-lite"/>
    </source>
</evidence>
<evidence type="ECO:0000256" key="2">
    <source>
        <dbReference type="ARBA" id="ARBA00022723"/>
    </source>
</evidence>
<accession>A0A8H3X5Q2</accession>
<dbReference type="InterPro" id="IPR013087">
    <property type="entry name" value="Znf_C2H2_type"/>
</dbReference>
<feature type="compositionally biased region" description="Polar residues" evidence="9">
    <location>
        <begin position="93"/>
        <end position="110"/>
    </location>
</feature>
<keyword evidence="4 8" id="KW-0863">Zinc-finger</keyword>
<dbReference type="PANTHER" id="PTHR23235">
    <property type="entry name" value="KRUEPPEL-LIKE TRANSCRIPTION FACTOR"/>
    <property type="match status" value="1"/>
</dbReference>
<organism evidence="11 12">
    <name type="scientific">Gigaspora margarita</name>
    <dbReference type="NCBI Taxonomy" id="4874"/>
    <lineage>
        <taxon>Eukaryota</taxon>
        <taxon>Fungi</taxon>
        <taxon>Fungi incertae sedis</taxon>
        <taxon>Mucoromycota</taxon>
        <taxon>Glomeromycotina</taxon>
        <taxon>Glomeromycetes</taxon>
        <taxon>Diversisporales</taxon>
        <taxon>Gigasporaceae</taxon>
        <taxon>Gigaspora</taxon>
    </lineage>
</organism>
<keyword evidence="2" id="KW-0479">Metal-binding</keyword>
<dbReference type="GO" id="GO:0000981">
    <property type="term" value="F:DNA-binding transcription factor activity, RNA polymerase II-specific"/>
    <property type="evidence" value="ECO:0007669"/>
    <property type="project" value="TreeGrafter"/>
</dbReference>
<evidence type="ECO:0000256" key="5">
    <source>
        <dbReference type="ARBA" id="ARBA00022833"/>
    </source>
</evidence>
<evidence type="ECO:0000256" key="3">
    <source>
        <dbReference type="ARBA" id="ARBA00022737"/>
    </source>
</evidence>
<keyword evidence="12" id="KW-1185">Reference proteome</keyword>
<dbReference type="GO" id="GO:0008270">
    <property type="term" value="F:zinc ion binding"/>
    <property type="evidence" value="ECO:0007669"/>
    <property type="project" value="UniProtKB-KW"/>
</dbReference>
<feature type="compositionally biased region" description="Basic and acidic residues" evidence="9">
    <location>
        <begin position="1"/>
        <end position="17"/>
    </location>
</feature>
<feature type="domain" description="C2H2-type" evidence="10">
    <location>
        <begin position="269"/>
        <end position="295"/>
    </location>
</feature>
<keyword evidence="5" id="KW-0862">Zinc</keyword>